<name>A0ABP7HL14_9ACTN</name>
<dbReference type="RefSeq" id="WP_344934304.1">
    <property type="nucleotide sequence ID" value="NZ_BAAAZR010000001.1"/>
</dbReference>
<keyword evidence="1" id="KW-1133">Transmembrane helix</keyword>
<evidence type="ECO:0000313" key="3">
    <source>
        <dbReference type="Proteomes" id="UP001500888"/>
    </source>
</evidence>
<dbReference type="EMBL" id="BAAAZR010000001">
    <property type="protein sequence ID" value="GAA3791493.1"/>
    <property type="molecule type" value="Genomic_DNA"/>
</dbReference>
<feature type="transmembrane region" description="Helical" evidence="1">
    <location>
        <begin position="7"/>
        <end position="29"/>
    </location>
</feature>
<feature type="transmembrane region" description="Helical" evidence="1">
    <location>
        <begin position="157"/>
        <end position="179"/>
    </location>
</feature>
<comment type="caution">
    <text evidence="2">The sequence shown here is derived from an EMBL/GenBank/DDBJ whole genome shotgun (WGS) entry which is preliminary data.</text>
</comment>
<feature type="transmembrane region" description="Helical" evidence="1">
    <location>
        <begin position="128"/>
        <end position="145"/>
    </location>
</feature>
<sequence length="223" mass="22873">MGLKIRLLLGCGVIAGPLFMVVLLVTGALRDGYDPIRHAGSTLALGDSGWTQVVNFLVTGLLTVAFAAGLWLARGGLGGSFWGPLLVGVWGVGLLGAGVFVTDPVAGYPPGTPLLTDPPTTAGSLHDLLSLAGFVGLAAACFVFTRRFAVRREIGWAVYSALTGIGFLAGIVLSTRAFADTGAGGLAGTGGLFQRLAIGIGFTWLTLLAVRTLRTPEVCRSTS</sequence>
<dbReference type="InterPro" id="IPR009339">
    <property type="entry name" value="DUF998"/>
</dbReference>
<dbReference type="Pfam" id="PF06197">
    <property type="entry name" value="DUF998"/>
    <property type="match status" value="1"/>
</dbReference>
<feature type="transmembrane region" description="Helical" evidence="1">
    <location>
        <begin position="85"/>
        <end position="108"/>
    </location>
</feature>
<evidence type="ECO:0000313" key="2">
    <source>
        <dbReference type="EMBL" id="GAA3791493.1"/>
    </source>
</evidence>
<dbReference type="Proteomes" id="UP001500888">
    <property type="component" value="Unassembled WGS sequence"/>
</dbReference>
<keyword evidence="3" id="KW-1185">Reference proteome</keyword>
<feature type="transmembrane region" description="Helical" evidence="1">
    <location>
        <begin position="49"/>
        <end position="73"/>
    </location>
</feature>
<evidence type="ECO:0000256" key="1">
    <source>
        <dbReference type="SAM" id="Phobius"/>
    </source>
</evidence>
<keyword evidence="1" id="KW-0472">Membrane</keyword>
<accession>A0ABP7HL14</accession>
<feature type="transmembrane region" description="Helical" evidence="1">
    <location>
        <begin position="191"/>
        <end position="210"/>
    </location>
</feature>
<organism evidence="2 3">
    <name type="scientific">Sphaerisporangium flaviroseum</name>
    <dbReference type="NCBI Taxonomy" id="509199"/>
    <lineage>
        <taxon>Bacteria</taxon>
        <taxon>Bacillati</taxon>
        <taxon>Actinomycetota</taxon>
        <taxon>Actinomycetes</taxon>
        <taxon>Streptosporangiales</taxon>
        <taxon>Streptosporangiaceae</taxon>
        <taxon>Sphaerisporangium</taxon>
    </lineage>
</organism>
<gene>
    <name evidence="2" type="ORF">GCM10022226_08100</name>
</gene>
<reference evidence="3" key="1">
    <citation type="journal article" date="2019" name="Int. J. Syst. Evol. Microbiol.">
        <title>The Global Catalogue of Microorganisms (GCM) 10K type strain sequencing project: providing services to taxonomists for standard genome sequencing and annotation.</title>
        <authorList>
            <consortium name="The Broad Institute Genomics Platform"/>
            <consortium name="The Broad Institute Genome Sequencing Center for Infectious Disease"/>
            <person name="Wu L."/>
            <person name="Ma J."/>
        </authorList>
    </citation>
    <scope>NUCLEOTIDE SEQUENCE [LARGE SCALE GENOMIC DNA]</scope>
    <source>
        <strain evidence="3">JCM 16908</strain>
    </source>
</reference>
<keyword evidence="1" id="KW-0812">Transmembrane</keyword>
<proteinExistence type="predicted"/>
<protein>
    <submittedName>
        <fullName evidence="2">DUF998 domain-containing protein</fullName>
    </submittedName>
</protein>